<comment type="similarity">
    <text evidence="8">Belongs to the bacterial reverse transcriptase family.</text>
</comment>
<organism evidence="11 12">
    <name type="scientific">Photobacterium alginatilyticum</name>
    <dbReference type="NCBI Taxonomy" id="1775171"/>
    <lineage>
        <taxon>Bacteria</taxon>
        <taxon>Pseudomonadati</taxon>
        <taxon>Pseudomonadota</taxon>
        <taxon>Gammaproteobacteria</taxon>
        <taxon>Vibrionales</taxon>
        <taxon>Vibrionaceae</taxon>
        <taxon>Photobacterium</taxon>
    </lineage>
</organism>
<gene>
    <name evidence="11" type="ORF">EIZ48_05110</name>
</gene>
<dbReference type="Proteomes" id="UP000738517">
    <property type="component" value="Unassembled WGS sequence"/>
</dbReference>
<dbReference type="GO" id="GO:0003964">
    <property type="term" value="F:RNA-directed DNA polymerase activity"/>
    <property type="evidence" value="ECO:0007669"/>
    <property type="project" value="UniProtKB-KW"/>
</dbReference>
<evidence type="ECO:0000256" key="9">
    <source>
        <dbReference type="ARBA" id="ARBA00048173"/>
    </source>
</evidence>
<sequence length="333" mass="38623">MEANQKRPLIDIFISTFHDKMSFNEFLTLNVSNEFKRIQLNKREVYAPSPKLKTIHRFINKTILEYADYNTEVVFSYRKGISTREAIEKHSASNYFFQTDISNFYNNVRLENIYTSLRKQLNNTPVLDIENYIDNIVNLVVVDEQLPTGFSTSPLLSNICLLDFDNALLKYCKDNFLIYTRYSDDIIISGSDDGFAVEIESIVSNYLNNFVNEKIKINSAKTKFHKRGHDFKLLGFSILPNGIVTIPSSDKKEVESLIYFYLTDNEKFEDLFKKISVNKKLENTEGKPIRDLAISSLSGKLISFNSMDKDYISKLRKKYGNTIIDMFIRKAVK</sequence>
<evidence type="ECO:0000256" key="7">
    <source>
        <dbReference type="ARBA" id="ARBA00023118"/>
    </source>
</evidence>
<dbReference type="PANTHER" id="PTHR34047:SF7">
    <property type="entry name" value="RNA-DIRECTED DNA POLYMERASE"/>
    <property type="match status" value="1"/>
</dbReference>
<keyword evidence="2" id="KW-0808">Transferase</keyword>
<keyword evidence="12" id="KW-1185">Reference proteome</keyword>
<dbReference type="Pfam" id="PF00078">
    <property type="entry name" value="RVT_1"/>
    <property type="match status" value="1"/>
</dbReference>
<dbReference type="InterPro" id="IPR000123">
    <property type="entry name" value="Reverse_transcriptase_msDNA"/>
</dbReference>
<dbReference type="PRINTS" id="PR00866">
    <property type="entry name" value="RNADNAPOLMS"/>
</dbReference>
<accession>A0ABW9YE08</accession>
<keyword evidence="6 11" id="KW-0695">RNA-directed DNA polymerase</keyword>
<protein>
    <recommendedName>
        <fullName evidence="1">RNA-directed DNA polymerase</fullName>
        <ecNumber evidence="1">2.7.7.49</ecNumber>
    </recommendedName>
</protein>
<dbReference type="InterPro" id="IPR043502">
    <property type="entry name" value="DNA/RNA_pol_sf"/>
</dbReference>
<proteinExistence type="inferred from homology"/>
<evidence type="ECO:0000256" key="3">
    <source>
        <dbReference type="ARBA" id="ARBA00022695"/>
    </source>
</evidence>
<dbReference type="PROSITE" id="PS50878">
    <property type="entry name" value="RT_POL"/>
    <property type="match status" value="1"/>
</dbReference>
<evidence type="ECO:0000313" key="12">
    <source>
        <dbReference type="Proteomes" id="UP000738517"/>
    </source>
</evidence>
<dbReference type="SUPFAM" id="SSF56672">
    <property type="entry name" value="DNA/RNA polymerases"/>
    <property type="match status" value="1"/>
</dbReference>
<keyword evidence="7" id="KW-0051">Antiviral defense</keyword>
<dbReference type="InterPro" id="IPR000477">
    <property type="entry name" value="RT_dom"/>
</dbReference>
<dbReference type="CDD" id="cd03487">
    <property type="entry name" value="RT_Bac_retron_II"/>
    <property type="match status" value="1"/>
</dbReference>
<keyword evidence="5" id="KW-0460">Magnesium</keyword>
<keyword evidence="4" id="KW-0479">Metal-binding</keyword>
<dbReference type="PANTHER" id="PTHR34047">
    <property type="entry name" value="NUCLEAR INTRON MATURASE 1, MITOCHONDRIAL-RELATED"/>
    <property type="match status" value="1"/>
</dbReference>
<name>A0ABW9YE08_9GAMM</name>
<feature type="domain" description="Reverse transcriptase" evidence="10">
    <location>
        <begin position="1"/>
        <end position="238"/>
    </location>
</feature>
<dbReference type="EMBL" id="RSEJ01000003">
    <property type="protein sequence ID" value="NBI51950.1"/>
    <property type="molecule type" value="Genomic_DNA"/>
</dbReference>
<comment type="caution">
    <text evidence="11">The sequence shown here is derived from an EMBL/GenBank/DDBJ whole genome shotgun (WGS) entry which is preliminary data.</text>
</comment>
<evidence type="ECO:0000313" key="11">
    <source>
        <dbReference type="EMBL" id="NBI51950.1"/>
    </source>
</evidence>
<evidence type="ECO:0000256" key="5">
    <source>
        <dbReference type="ARBA" id="ARBA00022842"/>
    </source>
</evidence>
<keyword evidence="3" id="KW-0548">Nucleotidyltransferase</keyword>
<comment type="catalytic activity">
    <reaction evidence="9">
        <text>DNA(n) + a 2'-deoxyribonucleoside 5'-triphosphate = DNA(n+1) + diphosphate</text>
        <dbReference type="Rhea" id="RHEA:22508"/>
        <dbReference type="Rhea" id="RHEA-COMP:17339"/>
        <dbReference type="Rhea" id="RHEA-COMP:17340"/>
        <dbReference type="ChEBI" id="CHEBI:33019"/>
        <dbReference type="ChEBI" id="CHEBI:61560"/>
        <dbReference type="ChEBI" id="CHEBI:173112"/>
        <dbReference type="EC" id="2.7.7.49"/>
    </reaction>
</comment>
<reference evidence="11 12" key="1">
    <citation type="journal article" date="2017" name="Int. J. Syst. Evol. Microbiol.">
        <title>Photobacterium alginatilyticum sp. nov., a marine bacterium isolated from bottom seawater.</title>
        <authorList>
            <person name="Wang X."/>
            <person name="Wang Y."/>
            <person name="Yang X."/>
            <person name="Sun H."/>
            <person name="Li B."/>
            <person name="Zhang X.H."/>
        </authorList>
    </citation>
    <scope>NUCLEOTIDE SEQUENCE [LARGE SCALE GENOMIC DNA]</scope>
    <source>
        <strain evidence="11 12">P03D4</strain>
    </source>
</reference>
<dbReference type="RefSeq" id="WP_160648994.1">
    <property type="nucleotide sequence ID" value="NZ_RSEJ01000003.1"/>
</dbReference>
<dbReference type="InterPro" id="IPR051083">
    <property type="entry name" value="GrpII_Intron_Splice-Mob/Def"/>
</dbReference>
<evidence type="ECO:0000256" key="2">
    <source>
        <dbReference type="ARBA" id="ARBA00022679"/>
    </source>
</evidence>
<dbReference type="EC" id="2.7.7.49" evidence="1"/>
<evidence type="ECO:0000256" key="4">
    <source>
        <dbReference type="ARBA" id="ARBA00022723"/>
    </source>
</evidence>
<evidence type="ECO:0000256" key="8">
    <source>
        <dbReference type="ARBA" id="ARBA00034120"/>
    </source>
</evidence>
<evidence type="ECO:0000256" key="6">
    <source>
        <dbReference type="ARBA" id="ARBA00022918"/>
    </source>
</evidence>
<evidence type="ECO:0000259" key="10">
    <source>
        <dbReference type="PROSITE" id="PS50878"/>
    </source>
</evidence>
<evidence type="ECO:0000256" key="1">
    <source>
        <dbReference type="ARBA" id="ARBA00012493"/>
    </source>
</evidence>